<dbReference type="Pfam" id="PF00934">
    <property type="entry name" value="PE"/>
    <property type="match status" value="1"/>
</dbReference>
<organism evidence="2 3">
    <name type="scientific">Mycobacterium intermedium</name>
    <dbReference type="NCBI Taxonomy" id="28445"/>
    <lineage>
        <taxon>Bacteria</taxon>
        <taxon>Bacillati</taxon>
        <taxon>Actinomycetota</taxon>
        <taxon>Actinomycetes</taxon>
        <taxon>Mycobacteriales</taxon>
        <taxon>Mycobacteriaceae</taxon>
        <taxon>Mycobacterium</taxon>
        <taxon>Mycobacterium simiae complex</taxon>
    </lineage>
</organism>
<keyword evidence="3" id="KW-1185">Reference proteome</keyword>
<name>A0A1X0FKY3_MYCIE</name>
<dbReference type="InterPro" id="IPR038332">
    <property type="entry name" value="PPE_sf"/>
</dbReference>
<evidence type="ECO:0000313" key="2">
    <source>
        <dbReference type="EMBL" id="ORB02414.1"/>
    </source>
</evidence>
<dbReference type="Proteomes" id="UP000192739">
    <property type="component" value="Unassembled WGS sequence"/>
</dbReference>
<gene>
    <name evidence="2" type="ORF">BST27_16540</name>
</gene>
<feature type="domain" description="PE" evidence="1">
    <location>
        <begin position="5"/>
        <end position="94"/>
    </location>
</feature>
<feature type="non-terminal residue" evidence="2">
    <location>
        <position position="151"/>
    </location>
</feature>
<reference evidence="2 3" key="1">
    <citation type="submission" date="2017-02" db="EMBL/GenBank/DDBJ databases">
        <title>The new phylogeny of genus Mycobacterium.</title>
        <authorList>
            <person name="Tortoli E."/>
            <person name="Trovato A."/>
            <person name="Cirillo D.M."/>
        </authorList>
    </citation>
    <scope>NUCLEOTIDE SEQUENCE [LARGE SCALE GENOMIC DNA]</scope>
    <source>
        <strain evidence="2 3">DSM 44049</strain>
    </source>
</reference>
<evidence type="ECO:0000313" key="3">
    <source>
        <dbReference type="Proteomes" id="UP000192739"/>
    </source>
</evidence>
<proteinExistence type="predicted"/>
<sequence length="151" mass="14235">MSSHVFVSPEVLVAAASDLRAIGLAVGAAGAAAGVSTTGVAAAAGDEVSSAIAVLFETYGREYQAASVAAADFHARFVQLMVGAGGAYGGVEVATAASLQSLEQALLDAINAPTNALLGRPLLGPGTDGAAGSGAAGGPGGLLIGRGGNGG</sequence>
<protein>
    <submittedName>
        <fullName evidence="2">PE family protein</fullName>
    </submittedName>
</protein>
<dbReference type="Gene3D" id="1.10.287.850">
    <property type="entry name" value="HP0062-like domain"/>
    <property type="match status" value="1"/>
</dbReference>
<evidence type="ECO:0000259" key="1">
    <source>
        <dbReference type="Pfam" id="PF00934"/>
    </source>
</evidence>
<dbReference type="EMBL" id="MVHT01000044">
    <property type="protein sequence ID" value="ORB02414.1"/>
    <property type="molecule type" value="Genomic_DNA"/>
</dbReference>
<dbReference type="RefSeq" id="WP_083148549.1">
    <property type="nucleotide sequence ID" value="NZ_MVHT01000044.1"/>
</dbReference>
<accession>A0A1X0FKY3</accession>
<dbReference type="InterPro" id="IPR000084">
    <property type="entry name" value="PE-PGRS_N"/>
</dbReference>
<dbReference type="AlphaFoldDB" id="A0A1X0FKY3"/>
<dbReference type="SUPFAM" id="SSF140459">
    <property type="entry name" value="PE/PPE dimer-like"/>
    <property type="match status" value="1"/>
</dbReference>
<comment type="caution">
    <text evidence="2">The sequence shown here is derived from an EMBL/GenBank/DDBJ whole genome shotgun (WGS) entry which is preliminary data.</text>
</comment>